<dbReference type="InterPro" id="IPR001878">
    <property type="entry name" value="Znf_CCHC"/>
</dbReference>
<feature type="region of interest" description="Disordered" evidence="2">
    <location>
        <begin position="525"/>
        <end position="562"/>
    </location>
</feature>
<dbReference type="InterPro" id="IPR036875">
    <property type="entry name" value="Znf_CCHC_sf"/>
</dbReference>
<comment type="caution">
    <text evidence="5">The sequence shown here is derived from an EMBL/GenBank/DDBJ whole genome shotgun (WGS) entry which is preliminary data.</text>
</comment>
<keyword evidence="1" id="KW-0863">Zinc-finger</keyword>
<feature type="compositionally biased region" description="Basic and acidic residues" evidence="2">
    <location>
        <begin position="1628"/>
        <end position="1638"/>
    </location>
</feature>
<dbReference type="PANTHER" id="PTHR33481">
    <property type="entry name" value="REVERSE TRANSCRIPTASE"/>
    <property type="match status" value="1"/>
</dbReference>
<feature type="compositionally biased region" description="Basic and acidic residues" evidence="2">
    <location>
        <begin position="167"/>
        <end position="182"/>
    </location>
</feature>
<feature type="domain" description="CCHC-type" evidence="3">
    <location>
        <begin position="366"/>
        <end position="381"/>
    </location>
</feature>
<feature type="region of interest" description="Disordered" evidence="2">
    <location>
        <begin position="1385"/>
        <end position="1421"/>
    </location>
</feature>
<dbReference type="Gene3D" id="3.60.10.10">
    <property type="entry name" value="Endonuclease/exonuclease/phosphatase"/>
    <property type="match status" value="2"/>
</dbReference>
<evidence type="ECO:0000259" key="4">
    <source>
        <dbReference type="PROSITE" id="PS50878"/>
    </source>
</evidence>
<evidence type="ECO:0008006" key="7">
    <source>
        <dbReference type="Google" id="ProtNLM"/>
    </source>
</evidence>
<dbReference type="SMART" id="SM00343">
    <property type="entry name" value="ZnF_C2HC"/>
    <property type="match status" value="5"/>
</dbReference>
<keyword evidence="6" id="KW-1185">Reference proteome</keyword>
<dbReference type="CDD" id="cd09077">
    <property type="entry name" value="R1-I-EN"/>
    <property type="match status" value="2"/>
</dbReference>
<dbReference type="PANTHER" id="PTHR33481:SF1">
    <property type="entry name" value="ENDONUCLEASE_EXONUCLEASE_PHOSPHATASE DOMAIN-CONTAINING PROTEIN-RELATED"/>
    <property type="match status" value="1"/>
</dbReference>
<name>A0ABP1MYA8_XYLVO</name>
<feature type="domain" description="CCHC-type" evidence="3">
    <location>
        <begin position="345"/>
        <end position="360"/>
    </location>
</feature>
<feature type="region of interest" description="Disordered" evidence="2">
    <location>
        <begin position="1578"/>
        <end position="1600"/>
    </location>
</feature>
<feature type="compositionally biased region" description="Polar residues" evidence="2">
    <location>
        <begin position="150"/>
        <end position="161"/>
    </location>
</feature>
<dbReference type="CDD" id="cd01650">
    <property type="entry name" value="RT_nLTR_like"/>
    <property type="match status" value="1"/>
</dbReference>
<feature type="region of interest" description="Disordered" evidence="2">
    <location>
        <begin position="2244"/>
        <end position="2276"/>
    </location>
</feature>
<sequence>MSLTYRVRTAYLASKNLNRDIRNEADGKIADLNDGLYRLIRGEGDPSVINEWITRISDICLPILNSRRFSELITVEIKNYIRQGSEQIRWLINQAGENDSKGQQLSGEAKKEIDKGLRVTEDRIISSEHLEILGIPSMSFIDKKRKRANRTSPTQGESPTKISPPCKRHEEDKTPDAEDRTKLTRPEVTIRVKVKEKLMFVTKLKTIKAKVNTEDVRIIGVRKCRDVDDILIKVANIQEAETLANRIRNIGEEVEILTDVKRRLHILNLDASVEDMELRECVSDAAEIAVENTRIVYRRDGYAGSQSACIELPGRALRKCLSQGTTLRIGWTRCKIREFAVSRACFRCAETGHRAETCPNQPGKICYKCGSNKHLMKDCQETATKIVRKRERRYLSEKYLPGAYLPGTDELEDSDAELQEKMLPENRERNINKRTMERSNSPISTEIRRMTRELKSRETREKEKVQDTEGARDQCITIGRVWMDGNKGYREMGTQTMWGQMGTNIKDDRTGSTDMTWSQVVKKAKRPNRVGSEAPGGIGGVKAKENNLPGATHTPLTGKRKKQLRTSEKWLNSKAIYITMEDKNFMDILMHIKSKAQCPTGDTGIRKIRKARTGAVLLELDDNAAAQEWKDRILGTEQDKKISARILSRKTMAKIRGLDILTEAKDVINAIGEATAATPDELEQVQLLRMIDEPWQERVAIIRIPVRLANELQETKGIKIANLNNSTAAMDVLTNYMDSNGVEMAIVAEPPRNIRGAWIPSLCGKATIGLRGRLAGRAGVLEQAHNAVAISVNGITVVSCYFPPSLDFPAFEKGWGEVTEWIKDFKIKGFNRLIVAGDFNAQDHLWATRSDRRGKTIAESLLAHDFICLNDGKPTCIRWNGCTAIDATFATPNIAKNIHGWHISMEETLSDHRFIPFCIHDAQKAVRRGSNSTTPAKRAIPKDRKRWVAGSVKTSKLEKEINEWELDETPTDLPGNRMTGLYDKIVKICDRTMKAIKTGAPRRKNTYWWNDHTAKARRECNVARRALSRMKTKIAANLVSIEQAENRYRTARNNYRLAIKISKRKSWNDLIKDVDKNPWGLAYKIINDKLRIPTYGGILTLDENDVRRVIGELFPPGPSLDDLKKEEKQLIIDNNIHALAIDNCEVQAAARRINIRKAPGPDNIPGIIIKKLGLIKPESIRQAIQALMNHLIFPEMWKKARIVMIPKIGLVIAEEKTEFLVYRSRNTKFREYELNVKGHKVVNKVTAKYLGITLDDKLTFSPHIRGLVPRVAKVMATLGRILPNLGGPMEPRRKMLATVGLSVALYGAPIWSGAAAGVINRRYLERARRACALRVCAAYRTAPTEALGILAGIPPLDITAKMRRNQFMSIREYIGYPDIQDAHTRRNRGRSKVSWDEEESEREWREESNEEEEGVDNDWDRKRRGMEGMGVSFVPVKDAGYYVFRKDREIDVNERERINRSSEDRENTEERGDVVKVAQELLGLTYKVKSAYAVSGNLNREIKKNADKEIQALAKELYAVTRTGEEEIVTDWVAIMTKICEKVISNRRFSEEIAIEMKRYVKTGSNVVAGYMRKTRDIDRKKRGEKEKSKDQGKEESKIRMGYDKTQRREIMNYEDNGRTGIRMGSETARKSAEEREGALDKGMMDVMIEELARGFVEETQKGKITRDSVKKRKRVERKESDLDISQTDRTPPSKKAVIEGTMKANADREGGRNRGNGYVVIKVLVDRREANSDKEVKSKYKDKLKEIKEKIIIVDEKIVGVKKCFNSEDVLIMVENMEDANKIVYKLREAEQNVSILSGRKRRMHIQGMDASVEDQELKKELSEQIGVGSGDIKIIFRREGLYGLQTACVEVPEKTLIDYLKKEGYIRIGWNRCRAREFIINNRCFRCGDAGHRAIECRTITEKECYKCGQTGHLVGQCKEVGGVRDTKNGIDIEGVGRNRNLTGKNKNDGRDLRSEREVDNEGTRRNRYGVMVRNVGTQTNLYEEIKPTEQMSMGDNKEEWRVVVGRRDKGRMVGKDRGNNGEKEAGLIRIGDKERNNKAINGESGGKIRKKVDTGMAIHVNIHGKNVMETIALLKRNMECSTGEKGIKRVRGTRNGGVLFEIEEKAEVGSWKDKIIGAIGKDMDKTIRVLSERVTVKIRGMDPLIEENEVINAIRNNVELEEFEEEQIQVVRTFIEMWQEKVMLVRMPIRVAEKLQDGDGVRIGWTRNKVRILKNPEVRCWKCGMWGHATDMCKREANKARRESNVEERQIHRNERKGRECNQENNREHEEVENGDKEVILANMNNSKTAQNLLQRYMVEERIQVAFITEPAKEGSGVWYRSSDNKVAVYVNGSAGVVTKMIEQDRGFIVIWVDEIVFIVGYSSPNISNSDFVNFWDKIRERIRGLTISCNKEVIILGDYNAQDFSWADRSDVRGRVITETMNEMNLYCMNTWNVKTCRRHNGSSTIDIVLGSEKVKDRIVKWRVAEEETLSDHRYVEFEITDRVEIVPKERVNRNKNKNVNRNNNRREMDNNINREIGNVNRNVNNIINSKDKGWKESSFRMERFERAMNEWKGNVANGIDMEINETVNIFMDNIRNICDKAMKKRTESERNRKNVYWWDEKAARARKECILARRKWQRCRKKDDRNRKTVLAWTRYREVRNVYRKVIKRNRLKSWKNLIRDIDNNTWGMAYHIVMNKVGRKNLPILDIDETMAMMKELFPEGHNPDEEQPENKREKINMIRERMGQEMEIQRDEVIKAIKRINVNKAPGPDKIPGKMIKLIGLREPEMIRKVMQRCMNEMEFPKIWKMARVVLIPKMGADGKVLKYRAICLIDVIGKIWERIIANRIVEHVERNERMEKGQYGFRTGRATVDAVMRLKQVIKDKKGKRKKGLVENRGEIRQFIMSRGVPQGSVLGPLLWNIAFDGVMEKMRVRYVDVETVCYADDTAFLVSGDSTNEVLKTGERVVREFIERVKEIGLEIAREKTEFIVFRNKMDRYEEHEINIDEYKIKNSLKIKYLGVNIDDKLVMGGHVKNVSERATCAMASLGRIMPNLKGPAQEKRKILTTVAMSIVMYASQAWQEVTKFKRYRAILERIRRLCCIRVCAAYRTVPAEAIGVLSGIPPFDLIAKCRGETLKAIRENMGFADKRIGVIRRAIKTQKKMDDRRMMMEWKERWDRVEGSSNNWTKRLIPDITQWVNRRHGQMNYYLTQAFTGHGTFNAYLKKIQKKRRSAQCRYCEWETDNAEHSIFECSGFNSIRADQWVDIKGQKIRPETLLAEMLRKKNKWETLSGIITRIIQIKDNDDREMGF</sequence>
<feature type="region of interest" description="Disordered" evidence="2">
    <location>
        <begin position="145"/>
        <end position="182"/>
    </location>
</feature>
<feature type="region of interest" description="Disordered" evidence="2">
    <location>
        <begin position="1937"/>
        <end position="1967"/>
    </location>
</feature>
<feature type="region of interest" description="Disordered" evidence="2">
    <location>
        <begin position="1664"/>
        <end position="1699"/>
    </location>
</feature>
<dbReference type="InterPro" id="IPR005135">
    <property type="entry name" value="Endo/exonuclease/phosphatase"/>
</dbReference>
<dbReference type="Pfam" id="PF14529">
    <property type="entry name" value="Exo_endo_phos_2"/>
    <property type="match status" value="2"/>
</dbReference>
<dbReference type="InterPro" id="IPR000477">
    <property type="entry name" value="RT_dom"/>
</dbReference>
<reference evidence="5 6" key="1">
    <citation type="submission" date="2024-08" db="EMBL/GenBank/DDBJ databases">
        <authorList>
            <person name="Will J Nash"/>
            <person name="Angela Man"/>
            <person name="Seanna McTaggart"/>
            <person name="Kendall Baker"/>
            <person name="Tom Barker"/>
            <person name="Leah Catchpole"/>
            <person name="Alex Durrant"/>
            <person name="Karim Gharbi"/>
            <person name="Naomi Irish"/>
            <person name="Gemy Kaithakottil"/>
            <person name="Debby Ku"/>
            <person name="Aaliyah Providence"/>
            <person name="Felix Shaw"/>
            <person name="David Swarbreck"/>
            <person name="Chris Watkins"/>
            <person name="Ann M. McCartney"/>
            <person name="Giulio Formenti"/>
            <person name="Alice Mouton"/>
            <person name="Noel Vella"/>
            <person name="Bjorn M von Reumont"/>
            <person name="Adriana Vella"/>
            <person name="Wilfried Haerty"/>
        </authorList>
    </citation>
    <scope>NUCLEOTIDE SEQUENCE [LARGE SCALE GENOMIC DNA]</scope>
</reference>
<dbReference type="InterPro" id="IPR043502">
    <property type="entry name" value="DNA/RNA_pol_sf"/>
</dbReference>
<dbReference type="InterPro" id="IPR036691">
    <property type="entry name" value="Endo/exonu/phosph_ase_sf"/>
</dbReference>
<dbReference type="SUPFAM" id="SSF56672">
    <property type="entry name" value="DNA/RNA polymerases"/>
    <property type="match status" value="1"/>
</dbReference>
<feature type="compositionally biased region" description="Basic and acidic residues" evidence="2">
    <location>
        <begin position="1948"/>
        <end position="1967"/>
    </location>
</feature>
<keyword evidence="1" id="KW-0862">Zinc</keyword>
<dbReference type="Gene3D" id="4.10.60.10">
    <property type="entry name" value="Zinc finger, CCHC-type"/>
    <property type="match status" value="2"/>
</dbReference>
<dbReference type="SUPFAM" id="SSF56219">
    <property type="entry name" value="DNase I-like"/>
    <property type="match status" value="2"/>
</dbReference>
<evidence type="ECO:0000313" key="6">
    <source>
        <dbReference type="Proteomes" id="UP001642520"/>
    </source>
</evidence>
<dbReference type="PROSITE" id="PS50878">
    <property type="entry name" value="RT_POL"/>
    <property type="match status" value="1"/>
</dbReference>
<evidence type="ECO:0000313" key="5">
    <source>
        <dbReference type="EMBL" id="CAL7932873.1"/>
    </source>
</evidence>
<dbReference type="Pfam" id="PF00078">
    <property type="entry name" value="RVT_1"/>
    <property type="match status" value="1"/>
</dbReference>
<feature type="compositionally biased region" description="Acidic residues" evidence="2">
    <location>
        <begin position="1408"/>
        <end position="1417"/>
    </location>
</feature>
<evidence type="ECO:0000259" key="3">
    <source>
        <dbReference type="PROSITE" id="PS50158"/>
    </source>
</evidence>
<evidence type="ECO:0000256" key="2">
    <source>
        <dbReference type="SAM" id="MobiDB-lite"/>
    </source>
</evidence>
<feature type="region of interest" description="Disordered" evidence="2">
    <location>
        <begin position="1618"/>
        <end position="1638"/>
    </location>
</feature>
<organism evidence="5 6">
    <name type="scientific">Xylocopa violacea</name>
    <name type="common">Violet carpenter bee</name>
    <name type="synonym">Apis violacea</name>
    <dbReference type="NCBI Taxonomy" id="135666"/>
    <lineage>
        <taxon>Eukaryota</taxon>
        <taxon>Metazoa</taxon>
        <taxon>Ecdysozoa</taxon>
        <taxon>Arthropoda</taxon>
        <taxon>Hexapoda</taxon>
        <taxon>Insecta</taxon>
        <taxon>Pterygota</taxon>
        <taxon>Neoptera</taxon>
        <taxon>Endopterygota</taxon>
        <taxon>Hymenoptera</taxon>
        <taxon>Apocrita</taxon>
        <taxon>Aculeata</taxon>
        <taxon>Apoidea</taxon>
        <taxon>Anthophila</taxon>
        <taxon>Apidae</taxon>
        <taxon>Xylocopa</taxon>
        <taxon>Xylocopa</taxon>
    </lineage>
</organism>
<dbReference type="Pfam" id="PF00098">
    <property type="entry name" value="zf-CCHC"/>
    <property type="match status" value="1"/>
</dbReference>
<protein>
    <recommendedName>
        <fullName evidence="7">Reverse transcriptase</fullName>
    </recommendedName>
</protein>
<feature type="domain" description="CCHC-type" evidence="3">
    <location>
        <begin position="1907"/>
        <end position="1922"/>
    </location>
</feature>
<proteinExistence type="predicted"/>
<gene>
    <name evidence="5" type="ORF">XYLVIOL_LOCUS119</name>
</gene>
<dbReference type="SUPFAM" id="SSF57756">
    <property type="entry name" value="Retrovirus zinc finger-like domains"/>
    <property type="match status" value="2"/>
</dbReference>
<dbReference type="EMBL" id="CAXAJV020000652">
    <property type="protein sequence ID" value="CAL7932873.1"/>
    <property type="molecule type" value="Genomic_DNA"/>
</dbReference>
<dbReference type="Proteomes" id="UP001642520">
    <property type="component" value="Unassembled WGS sequence"/>
</dbReference>
<feature type="domain" description="CCHC-type" evidence="3">
    <location>
        <begin position="1885"/>
        <end position="1900"/>
    </location>
</feature>
<evidence type="ECO:0000256" key="1">
    <source>
        <dbReference type="PROSITE-ProRule" id="PRU00047"/>
    </source>
</evidence>
<keyword evidence="1" id="KW-0479">Metal-binding</keyword>
<accession>A0ABP1MYA8</accession>
<feature type="domain" description="Reverse transcriptase" evidence="4">
    <location>
        <begin position="2780"/>
        <end position="3007"/>
    </location>
</feature>
<dbReference type="PROSITE" id="PS50158">
    <property type="entry name" value="ZF_CCHC"/>
    <property type="match status" value="4"/>
</dbReference>